<evidence type="ECO:0000256" key="1">
    <source>
        <dbReference type="ARBA" id="ARBA00009437"/>
    </source>
</evidence>
<organism evidence="8 9">
    <name type="scientific">Frateuria aurantia (strain ATCC 33424 / DSM 6220 / KCTC 2777 / LMG 1558 / NBRC 3245 / NCIMB 13370)</name>
    <name type="common">Acetobacter aurantius</name>
    <dbReference type="NCBI Taxonomy" id="767434"/>
    <lineage>
        <taxon>Bacteria</taxon>
        <taxon>Pseudomonadati</taxon>
        <taxon>Pseudomonadota</taxon>
        <taxon>Gammaproteobacteria</taxon>
        <taxon>Lysobacterales</taxon>
        <taxon>Rhodanobacteraceae</taxon>
        <taxon>Frateuria</taxon>
    </lineage>
</organism>
<dbReference type="RefSeq" id="WP_014403745.1">
    <property type="nucleotide sequence ID" value="NC_017033.1"/>
</dbReference>
<feature type="region of interest" description="Disordered" evidence="6">
    <location>
        <begin position="306"/>
        <end position="330"/>
    </location>
</feature>
<protein>
    <submittedName>
        <fullName evidence="8">Transcriptional regulator</fullName>
    </submittedName>
</protein>
<accession>H8L5Z9</accession>
<dbReference type="InterPro" id="IPR036388">
    <property type="entry name" value="WH-like_DNA-bd_sf"/>
</dbReference>
<comment type="similarity">
    <text evidence="1">Belongs to the LysR transcriptional regulatory family.</text>
</comment>
<dbReference type="HOGENOM" id="CLU_039613_6_4_6"/>
<dbReference type="Gene3D" id="3.40.190.10">
    <property type="entry name" value="Periplasmic binding protein-like II"/>
    <property type="match status" value="2"/>
</dbReference>
<dbReference type="Gene3D" id="1.10.10.10">
    <property type="entry name" value="Winged helix-like DNA-binding domain superfamily/Winged helix DNA-binding domain"/>
    <property type="match status" value="1"/>
</dbReference>
<evidence type="ECO:0000256" key="4">
    <source>
        <dbReference type="ARBA" id="ARBA00023159"/>
    </source>
</evidence>
<name>H8L5Z9_FRAAD</name>
<keyword evidence="2" id="KW-0805">Transcription regulation</keyword>
<dbReference type="EMBL" id="CP003350">
    <property type="protein sequence ID" value="AFC86742.1"/>
    <property type="molecule type" value="Genomic_DNA"/>
</dbReference>
<dbReference type="PANTHER" id="PTHR30346">
    <property type="entry name" value="TRANSCRIPTIONAL DUAL REGULATOR HCAR-RELATED"/>
    <property type="match status" value="1"/>
</dbReference>
<keyword evidence="9" id="KW-1185">Reference proteome</keyword>
<evidence type="ECO:0000256" key="3">
    <source>
        <dbReference type="ARBA" id="ARBA00023125"/>
    </source>
</evidence>
<dbReference type="InterPro" id="IPR036390">
    <property type="entry name" value="WH_DNA-bd_sf"/>
</dbReference>
<dbReference type="InterPro" id="IPR005119">
    <property type="entry name" value="LysR_subst-bd"/>
</dbReference>
<keyword evidence="3" id="KW-0238">DNA-binding</keyword>
<evidence type="ECO:0000313" key="8">
    <source>
        <dbReference type="EMBL" id="AFC86742.1"/>
    </source>
</evidence>
<dbReference type="OrthoDB" id="9775392at2"/>
<dbReference type="GO" id="GO:0003677">
    <property type="term" value="F:DNA binding"/>
    <property type="evidence" value="ECO:0007669"/>
    <property type="project" value="UniProtKB-KW"/>
</dbReference>
<dbReference type="PROSITE" id="PS50931">
    <property type="entry name" value="HTH_LYSR"/>
    <property type="match status" value="1"/>
</dbReference>
<dbReference type="eggNOG" id="COG0583">
    <property type="taxonomic scope" value="Bacteria"/>
</dbReference>
<dbReference type="GO" id="GO:0032993">
    <property type="term" value="C:protein-DNA complex"/>
    <property type="evidence" value="ECO:0007669"/>
    <property type="project" value="TreeGrafter"/>
</dbReference>
<dbReference type="KEGG" id="fau:Fraau_2376"/>
<keyword evidence="5" id="KW-0804">Transcription</keyword>
<reference evidence="8" key="1">
    <citation type="submission" date="2012-02" db="EMBL/GenBank/DDBJ databases">
        <title>The complete genome of Frateuria aurantia DSM 6220.</title>
        <authorList>
            <consortium name="US DOE Joint Genome Institute (JGI-PGF)"/>
            <person name="Lucas S."/>
            <person name="Copeland A."/>
            <person name="Lapidus A."/>
            <person name="Glavina del Rio T."/>
            <person name="Dalin E."/>
            <person name="Tice H."/>
            <person name="Bruce D."/>
            <person name="Goodwin L."/>
            <person name="Pitluck S."/>
            <person name="Peters L."/>
            <person name="Ovchinnikova G."/>
            <person name="Teshima H."/>
            <person name="Kyrpides N."/>
            <person name="Mavromatis K."/>
            <person name="Ivanova N."/>
            <person name="Brettin T."/>
            <person name="Detter J.C."/>
            <person name="Han C."/>
            <person name="Larimer F."/>
            <person name="Land M."/>
            <person name="Hauser L."/>
            <person name="Markowitz V."/>
            <person name="Cheng J.-F."/>
            <person name="Hugenholtz P."/>
            <person name="Woyke T."/>
            <person name="Wu D."/>
            <person name="Brambilla E."/>
            <person name="Klenk H.-P."/>
            <person name="Eisen J.A."/>
        </authorList>
    </citation>
    <scope>NUCLEOTIDE SEQUENCE</scope>
    <source>
        <strain evidence="8">DSM 6220</strain>
    </source>
</reference>
<dbReference type="InterPro" id="IPR000847">
    <property type="entry name" value="LysR_HTH_N"/>
</dbReference>
<dbReference type="GO" id="GO:0003700">
    <property type="term" value="F:DNA-binding transcription factor activity"/>
    <property type="evidence" value="ECO:0007669"/>
    <property type="project" value="InterPro"/>
</dbReference>
<evidence type="ECO:0000313" key="9">
    <source>
        <dbReference type="Proteomes" id="UP000005234"/>
    </source>
</evidence>
<feature type="domain" description="HTH lysR-type" evidence="7">
    <location>
        <begin position="9"/>
        <end position="66"/>
    </location>
</feature>
<dbReference type="SUPFAM" id="SSF46785">
    <property type="entry name" value="Winged helix' DNA-binding domain"/>
    <property type="match status" value="1"/>
</dbReference>
<evidence type="ECO:0000256" key="2">
    <source>
        <dbReference type="ARBA" id="ARBA00023015"/>
    </source>
</evidence>
<keyword evidence="4" id="KW-0010">Activator</keyword>
<dbReference type="Proteomes" id="UP000005234">
    <property type="component" value="Chromosome"/>
</dbReference>
<dbReference type="PRINTS" id="PR00039">
    <property type="entry name" value="HTHLYSR"/>
</dbReference>
<gene>
    <name evidence="8" type="ordered locus">Fraau_2376</name>
</gene>
<proteinExistence type="inferred from homology"/>
<dbReference type="AlphaFoldDB" id="H8L5Z9"/>
<evidence type="ECO:0000259" key="7">
    <source>
        <dbReference type="PROSITE" id="PS50931"/>
    </source>
</evidence>
<evidence type="ECO:0000256" key="5">
    <source>
        <dbReference type="ARBA" id="ARBA00023163"/>
    </source>
</evidence>
<dbReference type="Pfam" id="PF03466">
    <property type="entry name" value="LysR_substrate"/>
    <property type="match status" value="1"/>
</dbReference>
<dbReference type="FunFam" id="1.10.10.10:FF:000001">
    <property type="entry name" value="LysR family transcriptional regulator"/>
    <property type="match status" value="1"/>
</dbReference>
<dbReference type="Pfam" id="PF00126">
    <property type="entry name" value="HTH_1"/>
    <property type="match status" value="1"/>
</dbReference>
<dbReference type="STRING" id="767434.Fraau_2376"/>
<evidence type="ECO:0000256" key="6">
    <source>
        <dbReference type="SAM" id="MobiDB-lite"/>
    </source>
</evidence>
<dbReference type="PANTHER" id="PTHR30346:SF26">
    <property type="entry name" value="HYDROGEN PEROXIDE-INDUCIBLE GENES ACTIVATOR"/>
    <property type="match status" value="1"/>
</dbReference>
<dbReference type="SUPFAM" id="SSF53850">
    <property type="entry name" value="Periplasmic binding protein-like II"/>
    <property type="match status" value="1"/>
</dbReference>
<sequence length="345" mass="36363">MISTALSVVSLRDLALVQAVHRHGSFNSAARSMHISPSGLSHQVQKVEQALGVPLFERGGRKIGVTGAGKGLLKQIDALLLGADQLQQAARAGQVAFGGELKLGLPISLGPYLLPHLIDPFPQRFPGARLSISEGKPRGLLRRLHEGELDAVLAPPALGAVPSGIAVQEIFFEPWELMLGAGHPLAGQASISLDQLDPAEAVLMEESHAEDLLDCPQGCQQVQDVSLESLAGLISLHGGYALVPALARQRLESFPNVAISRLKGRAAGRRILLYWRDANPWTEDLAHLTAMLKSMAAAMPVLRELSPSKRPARTSESACGTAASPDGLEGGQAAPLAMVAAGRHA</sequence>